<evidence type="ECO:0000256" key="3">
    <source>
        <dbReference type="ARBA" id="ARBA00022833"/>
    </source>
</evidence>
<proteinExistence type="predicted"/>
<keyword evidence="3" id="KW-0862">Zinc</keyword>
<dbReference type="CDD" id="cd21552">
    <property type="entry name" value="VEFS-box_ctSUZ12-like"/>
    <property type="match status" value="1"/>
</dbReference>
<sequence length="1020" mass="114496">MDCIDAANAWSEAARRPTFLRRNLDKSTRDMGSLVSRQDSPQNPKRQASQENPRASKRQRIGIDGLDLTKMLEESKLSRKDRSAPESLEEPHSLAITFSGISDKYGDKHESLIPRRLDGVPVKTRCSVQICYPTSECQNGTLTDIHEELLRISQEGEIRTAWNPATGHPETEINLPRSFVVPIRELYVPKPPTEKPKGPSVESPSEISDSEDDSDELVDQGEYGLAEKYFCHVSFSTVRTAPWPPLGLDSEISRVSPIGKQLRHGLSNKRDLKMVTKTELLPLEPLSMKLPLEIKLGPDRQTTQYQLALDAKWETPEVTQPENKELQAASKPNFVWKIEPGDEPPFYVPSETNMDDYTCGICLARLISVKALQLHLRASHTQFKFTLTKSTCDKQDFVITVSSTILPEIDTEVRSNSPVSVGSPVSNATSVDTDAQVNEAPTTLPQVNTRIHSNSPVGVGSSINNAPSVDPDAQVNKAPEVAIMRSIFDFEDDLSSPESIETNPLPTPEPSCVQNPSKPEQLPARDPSTSASVSEPQSKTSSPNTTPDAVSDFDESIEPRKRTRAPNSRRVIVDDDDEDGMPKLVVPKTAKPLYDIATKRVLKPGEPLPPSTVSQDWRIRKQAELINNISDMTPAEKEFINRWDPFIFGQKLTSKIFMPTILKEFINVNREWLDEEQCRKKELLKHLATLKMSGRIQEECLWECLEMFQTECISPRKARQASKLSAIAREERTLIDLWDKYVRDSKQKSLEKFVSVSETLRSGRSAHVSDGESVAMLRLFLGYYGRTSRRDIPALDSVFYNSNLPLPTTEAESEYVRFFSGFEKDFKASDETKSLEELMLSFLGDNTAWFFEEFQRFQWAKKHLQELQWTKKITLKIRENLLTYLETMESAYISDEDMPDADVSDSLSSKTQTDPHNNGKGKEATAPGRTASAPFVITPDPLNSPRPRNVRAFGECECGGYARPGESVMCSAEHCIARAFHRRCVPNPPPRGKVWYCRDCAAAGLGQNVETQLDRMDLSA</sequence>
<dbReference type="InterPro" id="IPR019786">
    <property type="entry name" value="Zinc_finger_PHD-type_CS"/>
</dbReference>
<reference evidence="8 9" key="1">
    <citation type="submission" date="2016-03" db="EMBL/GenBank/DDBJ databases">
        <title>Comparative genomics of Pseudogymnoascus destructans, the fungus causing white-nose syndrome of bats.</title>
        <authorList>
            <person name="Palmer J.M."/>
            <person name="Drees K.P."/>
            <person name="Foster J.T."/>
            <person name="Lindner D.L."/>
        </authorList>
    </citation>
    <scope>NUCLEOTIDE SEQUENCE [LARGE SCALE GENOMIC DNA]</scope>
    <source>
        <strain evidence="8 9">UAMH 10579</strain>
    </source>
</reference>
<dbReference type="AlphaFoldDB" id="A0A1B8GEV4"/>
<dbReference type="PROSITE" id="PS00028">
    <property type="entry name" value="ZINC_FINGER_C2H2_1"/>
    <property type="match status" value="1"/>
</dbReference>
<keyword evidence="9" id="KW-1185">Reference proteome</keyword>
<keyword evidence="1" id="KW-0479">Metal-binding</keyword>
<evidence type="ECO:0000256" key="2">
    <source>
        <dbReference type="ARBA" id="ARBA00022771"/>
    </source>
</evidence>
<dbReference type="Pfam" id="PF23320">
    <property type="entry name" value="Zn_SUZ12"/>
    <property type="match status" value="1"/>
</dbReference>
<feature type="region of interest" description="Disordered" evidence="6">
    <location>
        <begin position="896"/>
        <end position="941"/>
    </location>
</feature>
<evidence type="ECO:0000256" key="4">
    <source>
        <dbReference type="ARBA" id="ARBA00023015"/>
    </source>
</evidence>
<dbReference type="GO" id="GO:0031490">
    <property type="term" value="F:chromatin DNA binding"/>
    <property type="evidence" value="ECO:0007669"/>
    <property type="project" value="TreeGrafter"/>
</dbReference>
<feature type="compositionally biased region" description="Polar residues" evidence="6">
    <location>
        <begin position="905"/>
        <end position="916"/>
    </location>
</feature>
<dbReference type="OrthoDB" id="166746at2759"/>
<dbReference type="EMBL" id="KV460244">
    <property type="protein sequence ID" value="OBT94360.1"/>
    <property type="molecule type" value="Genomic_DNA"/>
</dbReference>
<evidence type="ECO:0000256" key="6">
    <source>
        <dbReference type="SAM" id="MobiDB-lite"/>
    </source>
</evidence>
<dbReference type="Proteomes" id="UP000091956">
    <property type="component" value="Unassembled WGS sequence"/>
</dbReference>
<name>A0A1B8GEV4_9PEZI</name>
<keyword evidence="2" id="KW-0863">Zinc-finger</keyword>
<dbReference type="RefSeq" id="XP_018128093.1">
    <property type="nucleotide sequence ID" value="XM_018277128.2"/>
</dbReference>
<feature type="region of interest" description="Disordered" evidence="6">
    <location>
        <begin position="492"/>
        <end position="576"/>
    </location>
</feature>
<keyword evidence="4" id="KW-0805">Transcription regulation</keyword>
<dbReference type="GeneID" id="28841081"/>
<dbReference type="InterPro" id="IPR013087">
    <property type="entry name" value="Znf_C2H2_type"/>
</dbReference>
<dbReference type="PANTHER" id="PTHR22597">
    <property type="entry name" value="POLYCOMB GROUP PROTEIN"/>
    <property type="match status" value="1"/>
</dbReference>
<accession>A0A1B8GEV4</accession>
<evidence type="ECO:0000256" key="1">
    <source>
        <dbReference type="ARBA" id="ARBA00022723"/>
    </source>
</evidence>
<feature type="region of interest" description="Disordered" evidence="6">
    <location>
        <begin position="448"/>
        <end position="473"/>
    </location>
</feature>
<dbReference type="PROSITE" id="PS01359">
    <property type="entry name" value="ZF_PHD_1"/>
    <property type="match status" value="1"/>
</dbReference>
<keyword evidence="5" id="KW-0804">Transcription</keyword>
<dbReference type="InterPro" id="IPR057540">
    <property type="entry name" value="Znf_SUZ12"/>
</dbReference>
<protein>
    <recommendedName>
        <fullName evidence="7">C2H2-type domain-containing protein</fullName>
    </recommendedName>
</protein>
<feature type="compositionally biased region" description="Polar residues" evidence="6">
    <location>
        <begin position="448"/>
        <end position="467"/>
    </location>
</feature>
<feature type="region of interest" description="Disordered" evidence="6">
    <location>
        <begin position="188"/>
        <end position="217"/>
    </location>
</feature>
<dbReference type="GO" id="GO:0016586">
    <property type="term" value="C:RSC-type complex"/>
    <property type="evidence" value="ECO:0007669"/>
    <property type="project" value="TreeGrafter"/>
</dbReference>
<evidence type="ECO:0000256" key="5">
    <source>
        <dbReference type="ARBA" id="ARBA00023163"/>
    </source>
</evidence>
<feature type="domain" description="C2H2-type" evidence="7">
    <location>
        <begin position="359"/>
        <end position="380"/>
    </location>
</feature>
<dbReference type="InterPro" id="IPR001965">
    <property type="entry name" value="Znf_PHD"/>
</dbReference>
<feature type="compositionally biased region" description="Polar residues" evidence="6">
    <location>
        <begin position="35"/>
        <end position="53"/>
    </location>
</feature>
<evidence type="ECO:0000313" key="9">
    <source>
        <dbReference type="Proteomes" id="UP000091956"/>
    </source>
</evidence>
<dbReference type="GO" id="GO:0008270">
    <property type="term" value="F:zinc ion binding"/>
    <property type="evidence" value="ECO:0007669"/>
    <property type="project" value="UniProtKB-KW"/>
</dbReference>
<dbReference type="PANTHER" id="PTHR22597:SF0">
    <property type="entry name" value="POLYCOMB PROTEIN SUZ12"/>
    <property type="match status" value="1"/>
</dbReference>
<gene>
    <name evidence="8" type="ORF">VE01_07695</name>
</gene>
<dbReference type="SMART" id="SM00249">
    <property type="entry name" value="PHD"/>
    <property type="match status" value="1"/>
</dbReference>
<organism evidence="8 9">
    <name type="scientific">Pseudogymnoascus verrucosus</name>
    <dbReference type="NCBI Taxonomy" id="342668"/>
    <lineage>
        <taxon>Eukaryota</taxon>
        <taxon>Fungi</taxon>
        <taxon>Dikarya</taxon>
        <taxon>Ascomycota</taxon>
        <taxon>Pezizomycotina</taxon>
        <taxon>Leotiomycetes</taxon>
        <taxon>Thelebolales</taxon>
        <taxon>Thelebolaceae</taxon>
        <taxon>Pseudogymnoascus</taxon>
    </lineage>
</organism>
<feature type="compositionally biased region" description="Acidic residues" evidence="6">
    <location>
        <begin position="208"/>
        <end position="217"/>
    </location>
</feature>
<reference evidence="9" key="2">
    <citation type="journal article" date="2018" name="Nat. Commun.">
        <title>Extreme sensitivity to ultraviolet light in the fungal pathogen causing white-nose syndrome of bats.</title>
        <authorList>
            <person name="Palmer J.M."/>
            <person name="Drees K.P."/>
            <person name="Foster J.T."/>
            <person name="Lindner D.L."/>
        </authorList>
    </citation>
    <scope>NUCLEOTIDE SEQUENCE [LARGE SCALE GENOMIC DNA]</scope>
    <source>
        <strain evidence="9">UAMH 10579</strain>
    </source>
</reference>
<dbReference type="SUPFAM" id="SSF57903">
    <property type="entry name" value="FYVE/PHD zinc finger"/>
    <property type="match status" value="1"/>
</dbReference>
<evidence type="ECO:0000313" key="8">
    <source>
        <dbReference type="EMBL" id="OBT94360.1"/>
    </source>
</evidence>
<evidence type="ECO:0000259" key="7">
    <source>
        <dbReference type="PROSITE" id="PS00028"/>
    </source>
</evidence>
<feature type="region of interest" description="Disordered" evidence="6">
    <location>
        <begin position="21"/>
        <end position="63"/>
    </location>
</feature>
<feature type="compositionally biased region" description="Polar residues" evidence="6">
    <location>
        <begin position="527"/>
        <end position="548"/>
    </location>
</feature>
<dbReference type="InterPro" id="IPR011011">
    <property type="entry name" value="Znf_FYVE_PHD"/>
</dbReference>